<feature type="transmembrane region" description="Helical" evidence="1">
    <location>
        <begin position="422"/>
        <end position="442"/>
    </location>
</feature>
<sequence length="514" mass="58795">MENRKYNIFFHLHTVSGIVISVLLFVIFFAGSFSFFRDDIDNWQRNESAEANEYLNIDFDKAISSLDTAYVLKGRTFQLSRPHGEKAFIAHLDPTKDSLVDKKAREHQYAYVDPETFKKETYEQNYKLGEFLYRLHFLAQIPYPYGYYLAGFTALFFLFAIITGVLVHWKKIVSNFYTFRPKEKLKTLWTDSHTALGMIGLPFQFVYAVTGAFFLINIFLVAPSVMTFFGNDSEKLYQDLGFTNKPIEYTGKPLENPISLNALAKTAETQFRDFRLTFIEVQNFGDANMQVIADGAIPKDEKFTGFGRVVFNANGNIVSKKDPRAATTYLDGAKNVLYKIHYGDYAGYGLKIVSFMLGLITCFVILSGVMLWLVARDKKKIDPKKKRFNETVVRIYLSISLTMFPITAATFIAVKLNPNSDMTFLYGFYFIGWLVLATLFFIKKNLGFINKYCLLLGSIVGFAVPIVNGMVTGNWLWRSLPDGMFSIFFVDALWIVLSVLALYAFFKIRNTQNA</sequence>
<feature type="transmembrane region" description="Helical" evidence="1">
    <location>
        <begin position="205"/>
        <end position="229"/>
    </location>
</feature>
<dbReference type="PANTHER" id="PTHR34219">
    <property type="entry name" value="IRON-REGULATED INNER MEMBRANE PROTEIN-RELATED"/>
    <property type="match status" value="1"/>
</dbReference>
<gene>
    <name evidence="2" type="ORF">HZF10_05805</name>
</gene>
<dbReference type="EMBL" id="JACBJI010000002">
    <property type="protein sequence ID" value="NYA70427.1"/>
    <property type="molecule type" value="Genomic_DNA"/>
</dbReference>
<accession>A0A7Y9C6N5</accession>
<keyword evidence="3" id="KW-1185">Reference proteome</keyword>
<comment type="caution">
    <text evidence="2">The sequence shown here is derived from an EMBL/GenBank/DDBJ whole genome shotgun (WGS) entry which is preliminary data.</text>
</comment>
<reference evidence="2 3" key="1">
    <citation type="submission" date="2020-07" db="EMBL/GenBank/DDBJ databases">
        <authorList>
            <person name="Sun Q."/>
        </authorList>
    </citation>
    <scope>NUCLEOTIDE SEQUENCE [LARGE SCALE GENOMIC DNA]</scope>
    <source>
        <strain evidence="2 3">MAH-1</strain>
    </source>
</reference>
<feature type="transmembrane region" description="Helical" evidence="1">
    <location>
        <begin position="12"/>
        <end position="36"/>
    </location>
</feature>
<feature type="transmembrane region" description="Helical" evidence="1">
    <location>
        <begin position="145"/>
        <end position="167"/>
    </location>
</feature>
<feature type="transmembrane region" description="Helical" evidence="1">
    <location>
        <begin position="395"/>
        <end position="416"/>
    </location>
</feature>
<feature type="transmembrane region" description="Helical" evidence="1">
    <location>
        <begin position="352"/>
        <end position="374"/>
    </location>
</feature>
<keyword evidence="1" id="KW-1133">Transmembrane helix</keyword>
<name>A0A7Y9C6N5_9FLAO</name>
<dbReference type="Pfam" id="PF03929">
    <property type="entry name" value="PepSY_TM"/>
    <property type="match status" value="1"/>
</dbReference>
<dbReference type="Proteomes" id="UP000535020">
    <property type="component" value="Unassembled WGS sequence"/>
</dbReference>
<feature type="transmembrane region" description="Helical" evidence="1">
    <location>
        <begin position="454"/>
        <end position="477"/>
    </location>
</feature>
<feature type="transmembrane region" description="Helical" evidence="1">
    <location>
        <begin position="483"/>
        <end position="506"/>
    </location>
</feature>
<keyword evidence="1" id="KW-0812">Transmembrane</keyword>
<dbReference type="InterPro" id="IPR005625">
    <property type="entry name" value="PepSY-ass_TM"/>
</dbReference>
<organism evidence="2 3">
    <name type="scientific">Flavobacterium agri</name>
    <dbReference type="NCBI Taxonomy" id="2743471"/>
    <lineage>
        <taxon>Bacteria</taxon>
        <taxon>Pseudomonadati</taxon>
        <taxon>Bacteroidota</taxon>
        <taxon>Flavobacteriia</taxon>
        <taxon>Flavobacteriales</taxon>
        <taxon>Flavobacteriaceae</taxon>
        <taxon>Flavobacterium</taxon>
    </lineage>
</organism>
<evidence type="ECO:0000313" key="3">
    <source>
        <dbReference type="Proteomes" id="UP000535020"/>
    </source>
</evidence>
<protein>
    <submittedName>
        <fullName evidence="2">PepSY domain-containing protein</fullName>
    </submittedName>
</protein>
<proteinExistence type="predicted"/>
<evidence type="ECO:0000313" key="2">
    <source>
        <dbReference type="EMBL" id="NYA70427.1"/>
    </source>
</evidence>
<keyword evidence="1" id="KW-0472">Membrane</keyword>
<evidence type="ECO:0000256" key="1">
    <source>
        <dbReference type="SAM" id="Phobius"/>
    </source>
</evidence>
<dbReference type="PANTHER" id="PTHR34219:SF3">
    <property type="entry name" value="BLL7967 PROTEIN"/>
    <property type="match status" value="1"/>
</dbReference>
<dbReference type="AlphaFoldDB" id="A0A7Y9C6N5"/>